<keyword evidence="5 11" id="KW-0812">Transmembrane</keyword>
<dbReference type="AlphaFoldDB" id="A0A6F8VB02"/>
<dbReference type="PROSITE" id="PS00449">
    <property type="entry name" value="ATPASE_A"/>
    <property type="match status" value="1"/>
</dbReference>
<dbReference type="GO" id="GO:0042777">
    <property type="term" value="P:proton motive force-driven plasma membrane ATP synthesis"/>
    <property type="evidence" value="ECO:0007669"/>
    <property type="project" value="TreeGrafter"/>
</dbReference>
<comment type="subcellular location">
    <subcellularLocation>
        <location evidence="11 12">Cell membrane</location>
        <topology evidence="11 12">Multi-pass membrane protein</topology>
    </subcellularLocation>
    <subcellularLocation>
        <location evidence="1">Membrane</location>
        <topology evidence="1">Multi-pass membrane protein</topology>
    </subcellularLocation>
</comment>
<evidence type="ECO:0000256" key="4">
    <source>
        <dbReference type="ARBA" id="ARBA00022547"/>
    </source>
</evidence>
<proteinExistence type="inferred from homology"/>
<dbReference type="InterPro" id="IPR023011">
    <property type="entry name" value="ATP_synth_F0_asu_AS"/>
</dbReference>
<name>A0A6F8VB02_9PROT</name>
<dbReference type="PANTHER" id="PTHR42823:SF3">
    <property type="entry name" value="ATP SYNTHASE SUBUNIT A, CHLOROPLASTIC"/>
    <property type="match status" value="1"/>
</dbReference>
<dbReference type="NCBIfam" id="NF009954">
    <property type="entry name" value="PRK13420.1"/>
    <property type="match status" value="1"/>
</dbReference>
<dbReference type="PANTHER" id="PTHR42823">
    <property type="entry name" value="ATP SYNTHASE SUBUNIT A, CHLOROPLASTIC"/>
    <property type="match status" value="1"/>
</dbReference>
<keyword evidence="10 11" id="KW-0066">ATP synthesis</keyword>
<evidence type="ECO:0000256" key="7">
    <source>
        <dbReference type="ARBA" id="ARBA00022989"/>
    </source>
</evidence>
<keyword evidence="9 11" id="KW-0472">Membrane</keyword>
<evidence type="ECO:0000313" key="14">
    <source>
        <dbReference type="Proteomes" id="UP000502260"/>
    </source>
</evidence>
<dbReference type="GO" id="GO:0046933">
    <property type="term" value="F:proton-transporting ATP synthase activity, rotational mechanism"/>
    <property type="evidence" value="ECO:0007669"/>
    <property type="project" value="UniProtKB-UniRule"/>
</dbReference>
<evidence type="ECO:0000256" key="8">
    <source>
        <dbReference type="ARBA" id="ARBA00023065"/>
    </source>
</evidence>
<sequence>MEKAITLFHLGPLAIGEAVVTTWGIMLVLGLVCWLATRRLSLDPGPFQLALEGIVAAMQAAIEAILPDKSLLVLPFIGTLWIFVLVANLVGVIPGLSSPTSNLSVTAALAILVFFSVHWYGVRVDGWLAYLRHYARPSPLLLPFHVISEISRTVALAVRLFGNIMSLQMAALLVLLVAGFLVPVPLLMLHIVEAVVQAYIFGMLALIYVSGAMQSQEFQKNKEGENHE</sequence>
<dbReference type="InterPro" id="IPR045082">
    <property type="entry name" value="ATP_syn_F0_a_bact/chloroplast"/>
</dbReference>
<accession>A0A6F8VB02</accession>
<dbReference type="HAMAP" id="MF_01393">
    <property type="entry name" value="ATP_synth_a_bact"/>
    <property type="match status" value="1"/>
</dbReference>
<gene>
    <name evidence="13" type="primary">atpB_1</name>
    <name evidence="11" type="synonym">atpB</name>
    <name evidence="13" type="ORF">SKTS_17740</name>
</gene>
<keyword evidence="6 11" id="KW-0375">Hydrogen ion transport</keyword>
<dbReference type="PRINTS" id="PR00123">
    <property type="entry name" value="ATPASEA"/>
</dbReference>
<comment type="similarity">
    <text evidence="2 11 12">Belongs to the ATPase A chain family.</text>
</comment>
<feature type="transmembrane region" description="Helical" evidence="11">
    <location>
        <begin position="72"/>
        <end position="96"/>
    </location>
</feature>
<evidence type="ECO:0000313" key="13">
    <source>
        <dbReference type="EMBL" id="BCB26888.1"/>
    </source>
</evidence>
<feature type="transmembrane region" description="Helical" evidence="11">
    <location>
        <begin position="169"/>
        <end position="188"/>
    </location>
</feature>
<dbReference type="InterPro" id="IPR000568">
    <property type="entry name" value="ATP_synth_F0_asu"/>
</dbReference>
<evidence type="ECO:0000256" key="3">
    <source>
        <dbReference type="ARBA" id="ARBA00022448"/>
    </source>
</evidence>
<keyword evidence="3 11" id="KW-0813">Transport</keyword>
<feature type="transmembrane region" description="Helical" evidence="11">
    <location>
        <begin position="20"/>
        <end position="37"/>
    </location>
</feature>
<keyword evidence="7 11" id="KW-1133">Transmembrane helix</keyword>
<dbReference type="Pfam" id="PF00119">
    <property type="entry name" value="ATP-synt_A"/>
    <property type="match status" value="1"/>
</dbReference>
<organism evidence="13 14">
    <name type="scientific">Sulfurimicrobium lacus</name>
    <dbReference type="NCBI Taxonomy" id="2715678"/>
    <lineage>
        <taxon>Bacteria</taxon>
        <taxon>Pseudomonadati</taxon>
        <taxon>Pseudomonadota</taxon>
        <taxon>Betaproteobacteria</taxon>
        <taxon>Nitrosomonadales</taxon>
        <taxon>Sulfuricellaceae</taxon>
        <taxon>Sulfurimicrobium</taxon>
    </lineage>
</organism>
<dbReference type="KEGG" id="slac:SKTS_17740"/>
<keyword evidence="11" id="KW-1003">Cell membrane</keyword>
<evidence type="ECO:0000256" key="6">
    <source>
        <dbReference type="ARBA" id="ARBA00022781"/>
    </source>
</evidence>
<keyword evidence="4 11" id="KW-0138">CF(0)</keyword>
<evidence type="ECO:0000256" key="12">
    <source>
        <dbReference type="RuleBase" id="RU000483"/>
    </source>
</evidence>
<dbReference type="Gene3D" id="1.20.120.220">
    <property type="entry name" value="ATP synthase, F0 complex, subunit A"/>
    <property type="match status" value="1"/>
</dbReference>
<evidence type="ECO:0000256" key="1">
    <source>
        <dbReference type="ARBA" id="ARBA00004141"/>
    </source>
</evidence>
<evidence type="ECO:0000256" key="2">
    <source>
        <dbReference type="ARBA" id="ARBA00006810"/>
    </source>
</evidence>
<feature type="transmembrane region" description="Helical" evidence="11">
    <location>
        <begin position="194"/>
        <end position="213"/>
    </location>
</feature>
<dbReference type="RefSeq" id="WP_173063512.1">
    <property type="nucleotide sequence ID" value="NZ_AP022853.1"/>
</dbReference>
<evidence type="ECO:0000256" key="5">
    <source>
        <dbReference type="ARBA" id="ARBA00022692"/>
    </source>
</evidence>
<reference evidence="14" key="1">
    <citation type="submission" date="2020-03" db="EMBL/GenBank/DDBJ databases">
        <title>Complete genome sequence of sulfur-oxidizing bacterium skT11.</title>
        <authorList>
            <person name="Kanda M."/>
            <person name="Kojima H."/>
            <person name="Fukui M."/>
        </authorList>
    </citation>
    <scope>NUCLEOTIDE SEQUENCE [LARGE SCALE GENOMIC DNA]</scope>
    <source>
        <strain evidence="14">skT11</strain>
    </source>
</reference>
<evidence type="ECO:0000256" key="11">
    <source>
        <dbReference type="HAMAP-Rule" id="MF_01393"/>
    </source>
</evidence>
<dbReference type="NCBIfam" id="TIGR01131">
    <property type="entry name" value="ATP_synt_6_or_A"/>
    <property type="match status" value="1"/>
</dbReference>
<dbReference type="CDD" id="cd00310">
    <property type="entry name" value="ATP-synt_Fo_a_6"/>
    <property type="match status" value="1"/>
</dbReference>
<protein>
    <recommendedName>
        <fullName evidence="11 12">ATP synthase subunit a</fullName>
    </recommendedName>
    <alternativeName>
        <fullName evidence="11">ATP synthase F0 sector subunit a</fullName>
    </alternativeName>
    <alternativeName>
        <fullName evidence="11">F-ATPase subunit 6</fullName>
    </alternativeName>
</protein>
<keyword evidence="14" id="KW-1185">Reference proteome</keyword>
<dbReference type="SUPFAM" id="SSF81336">
    <property type="entry name" value="F1F0 ATP synthase subunit A"/>
    <property type="match status" value="1"/>
</dbReference>
<dbReference type="InterPro" id="IPR035908">
    <property type="entry name" value="F0_ATP_A_sf"/>
</dbReference>
<dbReference type="EMBL" id="AP022853">
    <property type="protein sequence ID" value="BCB26888.1"/>
    <property type="molecule type" value="Genomic_DNA"/>
</dbReference>
<comment type="function">
    <text evidence="11 12">Key component of the proton channel; it plays a direct role in the translocation of protons across the membrane.</text>
</comment>
<keyword evidence="8 11" id="KW-0406">Ion transport</keyword>
<dbReference type="GO" id="GO:0045259">
    <property type="term" value="C:proton-transporting ATP synthase complex"/>
    <property type="evidence" value="ECO:0007669"/>
    <property type="project" value="UniProtKB-KW"/>
</dbReference>
<feature type="transmembrane region" description="Helical" evidence="11">
    <location>
        <begin position="103"/>
        <end position="122"/>
    </location>
</feature>
<evidence type="ECO:0000256" key="9">
    <source>
        <dbReference type="ARBA" id="ARBA00023136"/>
    </source>
</evidence>
<evidence type="ECO:0000256" key="10">
    <source>
        <dbReference type="ARBA" id="ARBA00023310"/>
    </source>
</evidence>
<dbReference type="GO" id="GO:0005886">
    <property type="term" value="C:plasma membrane"/>
    <property type="evidence" value="ECO:0007669"/>
    <property type="project" value="UniProtKB-SubCell"/>
</dbReference>
<dbReference type="Proteomes" id="UP000502260">
    <property type="component" value="Chromosome"/>
</dbReference>